<evidence type="ECO:0000256" key="5">
    <source>
        <dbReference type="ARBA" id="ARBA00023163"/>
    </source>
</evidence>
<dbReference type="Pfam" id="PF04542">
    <property type="entry name" value="Sigma70_r2"/>
    <property type="match status" value="1"/>
</dbReference>
<dbReference type="InterPro" id="IPR013324">
    <property type="entry name" value="RNA_pol_sigma_r3/r4-like"/>
</dbReference>
<sequence length="359" mass="38930">MESAEAEIEDPILDLVPLIRRVVGARVKDPHQAEDLVQETLARVMAARSRVEGDTLAPYAVVTARNLIATAAQRDERARRQAHLLVEHDESVDLDEATLRNDETSMVGAALSRLSKPEREILLAHEVEGVDTASLAAQRRSTPGAIAAQLNRTRARLRMEYLLAQSGAEPPTDRCRPVLLALSAGDRRRQREVDTSGHLLSCDFCARLSTPLLERRAAPVNANETKVLIVADPDVVTARQKGREMAGRAGFSSTDLTLLATAISEIARNIVKFARRGELTITLVAEGDRTGVTIVARDSGPGIPDTARALQDGYSTYRGLGLGLGGTRRLMDEFEIVSEVGVGTTVTMTKWRDAVDADA</sequence>
<dbReference type="Gene3D" id="3.30.565.10">
    <property type="entry name" value="Histidine kinase-like ATPase, C-terminal domain"/>
    <property type="match status" value="1"/>
</dbReference>
<dbReference type="SUPFAM" id="SSF88659">
    <property type="entry name" value="Sigma3 and sigma4 domains of RNA polymerase sigma factors"/>
    <property type="match status" value="1"/>
</dbReference>
<gene>
    <name evidence="7" type="ORF">RM445_27765</name>
</gene>
<evidence type="ECO:0000313" key="8">
    <source>
        <dbReference type="Proteomes" id="UP001183202"/>
    </source>
</evidence>
<dbReference type="Proteomes" id="UP001183202">
    <property type="component" value="Unassembled WGS sequence"/>
</dbReference>
<dbReference type="InterPro" id="IPR036388">
    <property type="entry name" value="WH-like_DNA-bd_sf"/>
</dbReference>
<name>A0ABU2NHE9_9PSEU</name>
<keyword evidence="2" id="KW-0805">Transcription regulation</keyword>
<dbReference type="RefSeq" id="WP_311559826.1">
    <property type="nucleotide sequence ID" value="NZ_JAVREJ010000029.1"/>
</dbReference>
<dbReference type="SUPFAM" id="SSF55874">
    <property type="entry name" value="ATPase domain of HSP90 chaperone/DNA topoisomerase II/histidine kinase"/>
    <property type="match status" value="1"/>
</dbReference>
<dbReference type="EMBL" id="JAVREJ010000029">
    <property type="protein sequence ID" value="MDT0353314.1"/>
    <property type="molecule type" value="Genomic_DNA"/>
</dbReference>
<dbReference type="Gene3D" id="1.10.10.10">
    <property type="entry name" value="Winged helix-like DNA-binding domain superfamily/Winged helix DNA-binding domain"/>
    <property type="match status" value="1"/>
</dbReference>
<evidence type="ECO:0000256" key="4">
    <source>
        <dbReference type="ARBA" id="ARBA00023125"/>
    </source>
</evidence>
<dbReference type="InterPro" id="IPR039425">
    <property type="entry name" value="RNA_pol_sigma-70-like"/>
</dbReference>
<comment type="caution">
    <text evidence="7">The sequence shown here is derived from an EMBL/GenBank/DDBJ whole genome shotgun (WGS) entry which is preliminary data.</text>
</comment>
<dbReference type="SUPFAM" id="SSF88946">
    <property type="entry name" value="Sigma2 domain of RNA polymerase sigma factors"/>
    <property type="match status" value="1"/>
</dbReference>
<protein>
    <submittedName>
        <fullName evidence="7">Sigma-70 family RNA polymerase sigma factor</fullName>
    </submittedName>
</protein>
<evidence type="ECO:0000256" key="2">
    <source>
        <dbReference type="ARBA" id="ARBA00023015"/>
    </source>
</evidence>
<feature type="domain" description="Histidine kinase/HSP90-like ATPase" evidence="6">
    <location>
        <begin position="254"/>
        <end position="354"/>
    </location>
</feature>
<proteinExistence type="inferred from homology"/>
<organism evidence="7 8">
    <name type="scientific">Pseudonocardia charpentierae</name>
    <dbReference type="NCBI Taxonomy" id="3075545"/>
    <lineage>
        <taxon>Bacteria</taxon>
        <taxon>Bacillati</taxon>
        <taxon>Actinomycetota</taxon>
        <taxon>Actinomycetes</taxon>
        <taxon>Pseudonocardiales</taxon>
        <taxon>Pseudonocardiaceae</taxon>
        <taxon>Pseudonocardia</taxon>
    </lineage>
</organism>
<dbReference type="InterPro" id="IPR007627">
    <property type="entry name" value="RNA_pol_sigma70_r2"/>
</dbReference>
<dbReference type="NCBIfam" id="TIGR02937">
    <property type="entry name" value="sigma70-ECF"/>
    <property type="match status" value="1"/>
</dbReference>
<dbReference type="InterPro" id="IPR013325">
    <property type="entry name" value="RNA_pol_sigma_r2"/>
</dbReference>
<dbReference type="InterPro" id="IPR036890">
    <property type="entry name" value="HATPase_C_sf"/>
</dbReference>
<dbReference type="PANTHER" id="PTHR43133:SF8">
    <property type="entry name" value="RNA POLYMERASE SIGMA FACTOR HI_1459-RELATED"/>
    <property type="match status" value="1"/>
</dbReference>
<accession>A0ABU2NHE9</accession>
<dbReference type="SMART" id="SM00387">
    <property type="entry name" value="HATPase_c"/>
    <property type="match status" value="1"/>
</dbReference>
<comment type="similarity">
    <text evidence="1">Belongs to the sigma-70 factor family. ECF subfamily.</text>
</comment>
<dbReference type="InterPro" id="IPR014284">
    <property type="entry name" value="RNA_pol_sigma-70_dom"/>
</dbReference>
<keyword evidence="5" id="KW-0804">Transcription</keyword>
<dbReference type="InterPro" id="IPR003594">
    <property type="entry name" value="HATPase_dom"/>
</dbReference>
<reference evidence="8" key="1">
    <citation type="submission" date="2023-07" db="EMBL/GenBank/DDBJ databases">
        <title>30 novel species of actinomycetes from the DSMZ collection.</title>
        <authorList>
            <person name="Nouioui I."/>
        </authorList>
    </citation>
    <scope>NUCLEOTIDE SEQUENCE [LARGE SCALE GENOMIC DNA]</scope>
    <source>
        <strain evidence="8">DSM 45834</strain>
    </source>
</reference>
<keyword evidence="4" id="KW-0238">DNA-binding</keyword>
<keyword evidence="3" id="KW-0731">Sigma factor</keyword>
<dbReference type="Pfam" id="PF13581">
    <property type="entry name" value="HATPase_c_2"/>
    <property type="match status" value="1"/>
</dbReference>
<evidence type="ECO:0000259" key="6">
    <source>
        <dbReference type="SMART" id="SM00387"/>
    </source>
</evidence>
<evidence type="ECO:0000313" key="7">
    <source>
        <dbReference type="EMBL" id="MDT0353314.1"/>
    </source>
</evidence>
<dbReference type="PANTHER" id="PTHR43133">
    <property type="entry name" value="RNA POLYMERASE ECF-TYPE SIGMA FACTO"/>
    <property type="match status" value="1"/>
</dbReference>
<keyword evidence="8" id="KW-1185">Reference proteome</keyword>
<evidence type="ECO:0000256" key="3">
    <source>
        <dbReference type="ARBA" id="ARBA00023082"/>
    </source>
</evidence>
<evidence type="ECO:0000256" key="1">
    <source>
        <dbReference type="ARBA" id="ARBA00010641"/>
    </source>
</evidence>
<dbReference type="Gene3D" id="1.10.1740.10">
    <property type="match status" value="1"/>
</dbReference>